<dbReference type="PANTHER" id="PTHR10578:SF86">
    <property type="entry name" value="DEPENDENT DEHYDROGENASE, PUTATIVE (AFU_ORTHOLOGUE AFUA_6G02720)-RELATED"/>
    <property type="match status" value="1"/>
</dbReference>
<dbReference type="Proteomes" id="UP000887226">
    <property type="component" value="Unassembled WGS sequence"/>
</dbReference>
<evidence type="ECO:0000256" key="2">
    <source>
        <dbReference type="ARBA" id="ARBA00023002"/>
    </source>
</evidence>
<feature type="binding site" evidence="5">
    <location>
        <position position="328"/>
    </location>
    <ligand>
        <name>FMN</name>
        <dbReference type="ChEBI" id="CHEBI:58210"/>
    </ligand>
</feature>
<comment type="cofactor">
    <cofactor evidence="1">
        <name>FMN</name>
        <dbReference type="ChEBI" id="CHEBI:58210"/>
    </cofactor>
</comment>
<dbReference type="OrthoDB" id="25826at2759"/>
<dbReference type="Pfam" id="PF01070">
    <property type="entry name" value="FMN_dh"/>
    <property type="match status" value="1"/>
</dbReference>
<keyword evidence="2" id="KW-0560">Oxidoreductase</keyword>
<dbReference type="Gene3D" id="3.20.20.70">
    <property type="entry name" value="Aldolase class I"/>
    <property type="match status" value="1"/>
</dbReference>
<evidence type="ECO:0000256" key="4">
    <source>
        <dbReference type="PIRSR" id="PIRSR000138-1"/>
    </source>
</evidence>
<feature type="domain" description="FMN hydroxy acid dehydrogenase" evidence="6">
    <location>
        <begin position="31"/>
        <end position="442"/>
    </location>
</feature>
<evidence type="ECO:0000259" key="6">
    <source>
        <dbReference type="PROSITE" id="PS51349"/>
    </source>
</evidence>
<dbReference type="PANTHER" id="PTHR10578">
    <property type="entry name" value="S -2-HYDROXY-ACID OXIDASE-RELATED"/>
    <property type="match status" value="1"/>
</dbReference>
<name>A0A9P8CC12_9HELO</name>
<dbReference type="PIRSF" id="PIRSF000138">
    <property type="entry name" value="Al-hdrx_acd_dh"/>
    <property type="match status" value="1"/>
</dbReference>
<dbReference type="InterPro" id="IPR000262">
    <property type="entry name" value="FMN-dep_DH"/>
</dbReference>
<dbReference type="PROSITE" id="PS00557">
    <property type="entry name" value="FMN_HYDROXY_ACID_DH_1"/>
    <property type="match status" value="1"/>
</dbReference>
<comment type="similarity">
    <text evidence="3">Belongs to the FMN-dependent alpha-hydroxy acid dehydrogenase family.</text>
</comment>
<evidence type="ECO:0000256" key="5">
    <source>
        <dbReference type="PIRSR" id="PIRSR000138-2"/>
    </source>
</evidence>
<comment type="caution">
    <text evidence="7">The sequence shown here is derived from an EMBL/GenBank/DDBJ whole genome shotgun (WGS) entry which is preliminary data.</text>
</comment>
<organism evidence="7 8">
    <name type="scientific">Calycina marina</name>
    <dbReference type="NCBI Taxonomy" id="1763456"/>
    <lineage>
        <taxon>Eukaryota</taxon>
        <taxon>Fungi</taxon>
        <taxon>Dikarya</taxon>
        <taxon>Ascomycota</taxon>
        <taxon>Pezizomycotina</taxon>
        <taxon>Leotiomycetes</taxon>
        <taxon>Helotiales</taxon>
        <taxon>Pezizellaceae</taxon>
        <taxon>Calycina</taxon>
    </lineage>
</organism>
<feature type="binding site" evidence="5">
    <location>
        <position position="163"/>
    </location>
    <ligand>
        <name>glyoxylate</name>
        <dbReference type="ChEBI" id="CHEBI:36655"/>
    </ligand>
</feature>
<accession>A0A9P8CC12</accession>
<feature type="binding site" evidence="5">
    <location>
        <position position="330"/>
    </location>
    <ligand>
        <name>glyoxylate</name>
        <dbReference type="ChEBI" id="CHEBI:36655"/>
    </ligand>
</feature>
<dbReference type="InterPro" id="IPR008259">
    <property type="entry name" value="FMN_hydac_DH_AS"/>
</dbReference>
<dbReference type="EMBL" id="MU254260">
    <property type="protein sequence ID" value="KAG9241167.1"/>
    <property type="molecule type" value="Genomic_DNA"/>
</dbReference>
<evidence type="ECO:0000313" key="8">
    <source>
        <dbReference type="Proteomes" id="UP000887226"/>
    </source>
</evidence>
<dbReference type="AlphaFoldDB" id="A0A9P8CC12"/>
<feature type="binding site" evidence="5">
    <location>
        <position position="57"/>
    </location>
    <ligand>
        <name>glyoxylate</name>
        <dbReference type="ChEBI" id="CHEBI:36655"/>
    </ligand>
</feature>
<dbReference type="PROSITE" id="PS51349">
    <property type="entry name" value="FMN_HYDROXY_ACID_DH_2"/>
    <property type="match status" value="1"/>
</dbReference>
<dbReference type="GO" id="GO:0010181">
    <property type="term" value="F:FMN binding"/>
    <property type="evidence" value="ECO:0007669"/>
    <property type="project" value="InterPro"/>
</dbReference>
<dbReference type="SUPFAM" id="SSF51395">
    <property type="entry name" value="FMN-linked oxidoreductases"/>
    <property type="match status" value="1"/>
</dbReference>
<keyword evidence="5" id="KW-0288">FMN</keyword>
<feature type="binding site" evidence="5">
    <location>
        <begin position="368"/>
        <end position="372"/>
    </location>
    <ligand>
        <name>FMN</name>
        <dbReference type="ChEBI" id="CHEBI:58210"/>
    </ligand>
</feature>
<feature type="binding site" evidence="5">
    <location>
        <position position="161"/>
    </location>
    <ligand>
        <name>FMN</name>
        <dbReference type="ChEBI" id="CHEBI:58210"/>
    </ligand>
</feature>
<feature type="binding site" evidence="5">
    <location>
        <position position="333"/>
    </location>
    <ligand>
        <name>glyoxylate</name>
        <dbReference type="ChEBI" id="CHEBI:36655"/>
    </ligand>
</feature>
<evidence type="ECO:0000256" key="1">
    <source>
        <dbReference type="ARBA" id="ARBA00001917"/>
    </source>
</evidence>
<protein>
    <submittedName>
        <fullName evidence="7">FMN-dependent dehydrogenase</fullName>
    </submittedName>
</protein>
<evidence type="ECO:0000256" key="3">
    <source>
        <dbReference type="ARBA" id="ARBA00024042"/>
    </source>
</evidence>
<dbReference type="InterPro" id="IPR013785">
    <property type="entry name" value="Aldolase_TIM"/>
</dbReference>
<feature type="binding site" evidence="5">
    <location>
        <position position="200"/>
    </location>
    <ligand>
        <name>glyoxylate</name>
        <dbReference type="ChEBI" id="CHEBI:36655"/>
    </ligand>
</feature>
<keyword evidence="5" id="KW-0285">Flavoprotein</keyword>
<proteinExistence type="inferred from homology"/>
<feature type="binding site" evidence="5">
    <location>
        <position position="139"/>
    </location>
    <ligand>
        <name>FMN</name>
        <dbReference type="ChEBI" id="CHEBI:58210"/>
    </ligand>
</feature>
<dbReference type="InterPro" id="IPR012133">
    <property type="entry name" value="Alpha-hydoxy_acid_DH_FMN"/>
</dbReference>
<feature type="binding site" evidence="5">
    <location>
        <position position="191"/>
    </location>
    <ligand>
        <name>FMN</name>
        <dbReference type="ChEBI" id="CHEBI:58210"/>
    </ligand>
</feature>
<feature type="binding site" evidence="5">
    <location>
        <position position="306"/>
    </location>
    <ligand>
        <name>FMN</name>
        <dbReference type="ChEBI" id="CHEBI:58210"/>
    </ligand>
</feature>
<keyword evidence="8" id="KW-1185">Reference proteome</keyword>
<gene>
    <name evidence="7" type="ORF">BJ878DRAFT_522116</name>
</gene>
<dbReference type="GO" id="GO:0016491">
    <property type="term" value="F:oxidoreductase activity"/>
    <property type="evidence" value="ECO:0007669"/>
    <property type="project" value="UniProtKB-KW"/>
</dbReference>
<feature type="binding site" evidence="5">
    <location>
        <begin position="110"/>
        <end position="112"/>
    </location>
    <ligand>
        <name>FMN</name>
        <dbReference type="ChEBI" id="CHEBI:58210"/>
    </ligand>
</feature>
<reference evidence="7" key="1">
    <citation type="journal article" date="2021" name="IMA Fungus">
        <title>Genomic characterization of three marine fungi, including Emericellopsis atlantica sp. nov. with signatures of a generalist lifestyle and marine biomass degradation.</title>
        <authorList>
            <person name="Hagestad O.C."/>
            <person name="Hou L."/>
            <person name="Andersen J.H."/>
            <person name="Hansen E.H."/>
            <person name="Altermark B."/>
            <person name="Li C."/>
            <person name="Kuhnert E."/>
            <person name="Cox R.J."/>
            <person name="Crous P.W."/>
            <person name="Spatafora J.W."/>
            <person name="Lail K."/>
            <person name="Amirebrahimi M."/>
            <person name="Lipzen A."/>
            <person name="Pangilinan J."/>
            <person name="Andreopoulos W."/>
            <person name="Hayes R.D."/>
            <person name="Ng V."/>
            <person name="Grigoriev I.V."/>
            <person name="Jackson S.A."/>
            <person name="Sutton T.D.S."/>
            <person name="Dobson A.D.W."/>
            <person name="Rama T."/>
        </authorList>
    </citation>
    <scope>NUCLEOTIDE SEQUENCE</scope>
    <source>
        <strain evidence="7">TRa3180A</strain>
    </source>
</reference>
<dbReference type="InterPro" id="IPR037396">
    <property type="entry name" value="FMN_HAD"/>
</dbReference>
<feature type="active site" description="Proton acceptor" evidence="4">
    <location>
        <position position="330"/>
    </location>
</feature>
<sequence length="445" mass="49191">MAPKSSLDREYDVRDEAAPSAYQREIYGAFRKPAISTKFSEWERLAKLKLPEGNYNYVHDSAGMGTTCQANVEAFRRYKLKPAALVNATRRDLSVKIFGTTLSSPIMCAPVGVQNIMHTDAEEATARACEQVDVPMILSTAATRTVEQVASANGAGQRWYQLYWPKPQDEEITVSLLRRARASGYTVLVVTIDTFDLGWRPADLDNSYLPFIWGDGCQIGHSDPVFNARYDAQVAADARPLSEKIGEAWELLRRPGTMYGALQLLLHAKRIKKSQAWLNVMNSGTYRTWPDLELLKRYWDGPIVLKGIQTVEDAQKAIEYGMSGIIVSNHGGRQLDGAIASLDALAAIGNDGQVKEAIKQHEFTLLFDSGIRTGTDVLKALCLGAKAVLIARPFMYGLAIGGQKGVEHVFKCLKGELDNQLGNMGKTSVKELGRSDLEIWEKAML</sequence>
<evidence type="ECO:0000313" key="7">
    <source>
        <dbReference type="EMBL" id="KAG9241167.1"/>
    </source>
</evidence>